<feature type="signal peptide" evidence="2">
    <location>
        <begin position="1"/>
        <end position="16"/>
    </location>
</feature>
<dbReference type="EMBL" id="PDUG01000002">
    <property type="protein sequence ID" value="PIC47686.1"/>
    <property type="molecule type" value="Genomic_DNA"/>
</dbReference>
<proteinExistence type="predicted"/>
<organism evidence="4 5">
    <name type="scientific">Caenorhabditis nigoni</name>
    <dbReference type="NCBI Taxonomy" id="1611254"/>
    <lineage>
        <taxon>Eukaryota</taxon>
        <taxon>Metazoa</taxon>
        <taxon>Ecdysozoa</taxon>
        <taxon>Nematoda</taxon>
        <taxon>Chromadorea</taxon>
        <taxon>Rhabditida</taxon>
        <taxon>Rhabditina</taxon>
        <taxon>Rhabditomorpha</taxon>
        <taxon>Rhabditoidea</taxon>
        <taxon>Rhabditidae</taxon>
        <taxon>Peloderinae</taxon>
        <taxon>Caenorhabditis</taxon>
    </lineage>
</organism>
<keyword evidence="2" id="KW-0732">Signal</keyword>
<dbReference type="Proteomes" id="UP000230233">
    <property type="component" value="Chromosome II"/>
</dbReference>
<dbReference type="InterPro" id="IPR007026">
    <property type="entry name" value="CC_domain"/>
</dbReference>
<evidence type="ECO:0000256" key="2">
    <source>
        <dbReference type="SAM" id="SignalP"/>
    </source>
</evidence>
<keyword evidence="5" id="KW-1185">Reference proteome</keyword>
<dbReference type="AlphaFoldDB" id="A0A2G5V819"/>
<dbReference type="Pfam" id="PF04942">
    <property type="entry name" value="CC"/>
    <property type="match status" value="1"/>
</dbReference>
<evidence type="ECO:0000313" key="5">
    <source>
        <dbReference type="Proteomes" id="UP000230233"/>
    </source>
</evidence>
<dbReference type="Pfam" id="PF01549">
    <property type="entry name" value="ShK"/>
    <property type="match status" value="1"/>
</dbReference>
<feature type="domain" description="ShKT" evidence="3">
    <location>
        <begin position="60"/>
        <end position="99"/>
    </location>
</feature>
<dbReference type="Gene3D" id="1.10.10.1940">
    <property type="match status" value="1"/>
</dbReference>
<feature type="chain" id="PRO_5013606505" description="ShKT domain-containing protein" evidence="2">
    <location>
        <begin position="17"/>
        <end position="100"/>
    </location>
</feature>
<comment type="caution">
    <text evidence="4">The sequence shown here is derived from an EMBL/GenBank/DDBJ whole genome shotgun (WGS) entry which is preliminary data.</text>
</comment>
<gene>
    <name evidence="4" type="primary">Cnig_chr_II.g6945</name>
    <name evidence="4" type="ORF">B9Z55_006945</name>
</gene>
<name>A0A2G5V819_9PELO</name>
<comment type="caution">
    <text evidence="1">Lacks conserved residue(s) required for the propagation of feature annotation.</text>
</comment>
<dbReference type="SMART" id="SM00254">
    <property type="entry name" value="ShKT"/>
    <property type="match status" value="1"/>
</dbReference>
<dbReference type="PANTHER" id="PTHR46219">
    <property type="entry name" value="PROTEIN CBG11138"/>
    <property type="match status" value="1"/>
</dbReference>
<protein>
    <recommendedName>
        <fullName evidence="3">ShKT domain-containing protein</fullName>
    </recommendedName>
</protein>
<dbReference type="PROSITE" id="PS51670">
    <property type="entry name" value="SHKT"/>
    <property type="match status" value="1"/>
</dbReference>
<accession>A0A2G5V819</accession>
<dbReference type="PANTHER" id="PTHR46219:SF8">
    <property type="entry name" value="SHKT DOMAIN-CONTAINING PROTEIN"/>
    <property type="match status" value="1"/>
</dbReference>
<dbReference type="OrthoDB" id="5868199at2759"/>
<sequence length="100" mass="10894">MIQILISALSIATISTQQLACEPGYAIGEVPAFNGGCPTGYIRISEGLCCEDDHIEYLTCVDQPNKHGVNECPGLQEYCNNSLFRKVMTINCPRTCGFCT</sequence>
<evidence type="ECO:0000256" key="1">
    <source>
        <dbReference type="PROSITE-ProRule" id="PRU01005"/>
    </source>
</evidence>
<reference evidence="5" key="1">
    <citation type="submission" date="2017-10" db="EMBL/GenBank/DDBJ databases">
        <title>Rapid genome shrinkage in a self-fertile nematode reveals novel sperm competition proteins.</title>
        <authorList>
            <person name="Yin D."/>
            <person name="Schwarz E.M."/>
            <person name="Thomas C.G."/>
            <person name="Felde R.L."/>
            <person name="Korf I.F."/>
            <person name="Cutter A.D."/>
            <person name="Schartner C.M."/>
            <person name="Ralston E.J."/>
            <person name="Meyer B.J."/>
            <person name="Haag E.S."/>
        </authorList>
    </citation>
    <scope>NUCLEOTIDE SEQUENCE [LARGE SCALE GENOMIC DNA]</scope>
    <source>
        <strain evidence="5">JU1422</strain>
    </source>
</reference>
<evidence type="ECO:0000259" key="3">
    <source>
        <dbReference type="PROSITE" id="PS51670"/>
    </source>
</evidence>
<dbReference type="InterPro" id="IPR003582">
    <property type="entry name" value="ShKT_dom"/>
</dbReference>
<evidence type="ECO:0000313" key="4">
    <source>
        <dbReference type="EMBL" id="PIC47686.1"/>
    </source>
</evidence>